<keyword evidence="2" id="KW-0269">Exonuclease</keyword>
<dbReference type="PANTHER" id="PTHR30337:SF0">
    <property type="entry name" value="NUCLEASE SBCCD SUBUNIT D"/>
    <property type="match status" value="1"/>
</dbReference>
<dbReference type="SUPFAM" id="SSF56300">
    <property type="entry name" value="Metallo-dependent phosphatases"/>
    <property type="match status" value="1"/>
</dbReference>
<dbReference type="RefSeq" id="WP_092074979.1">
    <property type="nucleotide sequence ID" value="NZ_FNHB01000015.1"/>
</dbReference>
<accession>A0A1G9ZT90</accession>
<dbReference type="InterPro" id="IPR050535">
    <property type="entry name" value="DNA_Repair-Maintenance_Comp"/>
</dbReference>
<dbReference type="Pfam" id="PF00149">
    <property type="entry name" value="Metallophos"/>
    <property type="match status" value="1"/>
</dbReference>
<dbReference type="EMBL" id="FNHB01000015">
    <property type="protein sequence ID" value="SDN24842.1"/>
    <property type="molecule type" value="Genomic_DNA"/>
</dbReference>
<dbReference type="InterPro" id="IPR004843">
    <property type="entry name" value="Calcineurin-like_PHP"/>
</dbReference>
<keyword evidence="2" id="KW-0378">Hydrolase</keyword>
<gene>
    <name evidence="2" type="ORF">SAMN04488502_11566</name>
</gene>
<dbReference type="OrthoDB" id="9773856at2"/>
<evidence type="ECO:0000313" key="2">
    <source>
        <dbReference type="EMBL" id="SDN24842.1"/>
    </source>
</evidence>
<dbReference type="AlphaFoldDB" id="A0A1G9ZT90"/>
<proteinExistence type="predicted"/>
<evidence type="ECO:0000313" key="3">
    <source>
        <dbReference type="Proteomes" id="UP000214880"/>
    </source>
</evidence>
<organism evidence="2 3">
    <name type="scientific">Dendrosporobacter quercicolus</name>
    <dbReference type="NCBI Taxonomy" id="146817"/>
    <lineage>
        <taxon>Bacteria</taxon>
        <taxon>Bacillati</taxon>
        <taxon>Bacillota</taxon>
        <taxon>Negativicutes</taxon>
        <taxon>Selenomonadales</taxon>
        <taxon>Sporomusaceae</taxon>
        <taxon>Dendrosporobacter</taxon>
    </lineage>
</organism>
<reference evidence="2 3" key="1">
    <citation type="submission" date="2016-10" db="EMBL/GenBank/DDBJ databases">
        <authorList>
            <person name="de Groot N.N."/>
        </authorList>
    </citation>
    <scope>NUCLEOTIDE SEQUENCE [LARGE SCALE GENOMIC DNA]</scope>
    <source>
        <strain evidence="2 3">DSM 1736</strain>
    </source>
</reference>
<keyword evidence="2" id="KW-0540">Nuclease</keyword>
<dbReference type="GO" id="GO:0004527">
    <property type="term" value="F:exonuclease activity"/>
    <property type="evidence" value="ECO:0007669"/>
    <property type="project" value="UniProtKB-KW"/>
</dbReference>
<dbReference type="PANTHER" id="PTHR30337">
    <property type="entry name" value="COMPONENT OF ATP-DEPENDENT DSDNA EXONUCLEASE"/>
    <property type="match status" value="1"/>
</dbReference>
<evidence type="ECO:0000259" key="1">
    <source>
        <dbReference type="Pfam" id="PF00149"/>
    </source>
</evidence>
<dbReference type="Proteomes" id="UP000214880">
    <property type="component" value="Unassembled WGS sequence"/>
</dbReference>
<dbReference type="STRING" id="146817.SAMN04488502_11566"/>
<dbReference type="InterPro" id="IPR029052">
    <property type="entry name" value="Metallo-depent_PP-like"/>
</dbReference>
<sequence>MRFLFVGDLHLRGKKPRNRIDDYKEAVKTKLREVFALAEQHQVKAILCPGDIWDWPEVSIGVLVEFMQMFRECPVDFYTCAGNHDIHGYNLDTYDRTSLRLLTELVPKFRVFSESQVMVYPDVAITFAPYSGRMDREGYGYDTHWMDEQLKIHVAHGMLLDHTPPFDRFTLLKDVVTTADLILTGHDHTGYGIYRRADGKVFCNPGSLTRISASTGELERPIQVALIDVMDKQTFDIQLIPLQSAKPGAEVLDRSKIEADQKRQYAMEEFAALIQTGSGEKVLLNIDDIVETIAQKEALAPDVVRKTLEKIQEQRLGAA</sequence>
<protein>
    <submittedName>
        <fullName evidence="2">Exonuclease SbcD</fullName>
    </submittedName>
</protein>
<keyword evidence="3" id="KW-1185">Reference proteome</keyword>
<name>A0A1G9ZT90_9FIRM</name>
<dbReference type="Gene3D" id="3.60.21.10">
    <property type="match status" value="1"/>
</dbReference>
<feature type="domain" description="Calcineurin-like phosphoesterase" evidence="1">
    <location>
        <begin position="1"/>
        <end position="189"/>
    </location>
</feature>